<proteinExistence type="predicted"/>
<comment type="caution">
    <text evidence="1">The sequence shown here is derived from an EMBL/GenBank/DDBJ whole genome shotgun (WGS) entry which is preliminary data.</text>
</comment>
<reference evidence="1 2" key="1">
    <citation type="submission" date="2018-10" db="EMBL/GenBank/DDBJ databases">
        <title>Comparative analysis of microorganisms from saline springs in Andes Mountain Range, Colombia.</title>
        <authorList>
            <person name="Rubin E."/>
        </authorList>
    </citation>
    <scope>NUCLEOTIDE SEQUENCE [LARGE SCALE GENOMIC DNA]</scope>
    <source>
        <strain evidence="1 2">USBA 36</strain>
    </source>
</reference>
<dbReference type="Proteomes" id="UP000277424">
    <property type="component" value="Unassembled WGS sequence"/>
</dbReference>
<accession>A0A420WRM3</accession>
<dbReference type="AlphaFoldDB" id="A0A420WRM3"/>
<dbReference type="PANTHER" id="PTHR37463:SF5">
    <property type="entry name" value="DUF2256 DOMAIN-CONTAINING PROTEIN"/>
    <property type="match status" value="1"/>
</dbReference>
<gene>
    <name evidence="1" type="ORF">BCL74_1498</name>
</gene>
<evidence type="ECO:0008006" key="3">
    <source>
        <dbReference type="Google" id="ProtNLM"/>
    </source>
</evidence>
<organism evidence="1 2">
    <name type="scientific">Oceanibaculum indicum</name>
    <dbReference type="NCBI Taxonomy" id="526216"/>
    <lineage>
        <taxon>Bacteria</taxon>
        <taxon>Pseudomonadati</taxon>
        <taxon>Pseudomonadota</taxon>
        <taxon>Alphaproteobacteria</taxon>
        <taxon>Rhodospirillales</taxon>
        <taxon>Oceanibaculaceae</taxon>
        <taxon>Oceanibaculum</taxon>
    </lineage>
</organism>
<name>A0A420WRM3_9PROT</name>
<dbReference type="PANTHER" id="PTHR37463">
    <property type="entry name" value="GSL3115 PROTEIN"/>
    <property type="match status" value="1"/>
</dbReference>
<evidence type="ECO:0000313" key="2">
    <source>
        <dbReference type="Proteomes" id="UP000277424"/>
    </source>
</evidence>
<protein>
    <recommendedName>
        <fullName evidence="3">DUF2256 domain-containing protein</fullName>
    </recommendedName>
</protein>
<sequence>MPRMRKKADLPSKICQACGRPFAWRKKWRAVWEEVKTCSDRCKADLRQKARP</sequence>
<dbReference type="EMBL" id="RBIG01000001">
    <property type="protein sequence ID" value="RKQ73707.1"/>
    <property type="molecule type" value="Genomic_DNA"/>
</dbReference>
<dbReference type="PIRSF" id="PIRSF037205">
    <property type="entry name" value="UCP037205"/>
    <property type="match status" value="1"/>
</dbReference>
<dbReference type="OrthoDB" id="27194at2"/>
<dbReference type="Pfam" id="PF10013">
    <property type="entry name" value="DUF2256"/>
    <property type="match status" value="1"/>
</dbReference>
<evidence type="ECO:0000313" key="1">
    <source>
        <dbReference type="EMBL" id="RKQ73707.1"/>
    </source>
</evidence>
<dbReference type="InterPro" id="IPR017136">
    <property type="entry name" value="UCP037205"/>
</dbReference>